<dbReference type="EMBL" id="VSRR010079405">
    <property type="protein sequence ID" value="MPC88941.1"/>
    <property type="molecule type" value="Genomic_DNA"/>
</dbReference>
<comment type="caution">
    <text evidence="1">The sequence shown here is derived from an EMBL/GenBank/DDBJ whole genome shotgun (WGS) entry which is preliminary data.</text>
</comment>
<dbReference type="Proteomes" id="UP000324222">
    <property type="component" value="Unassembled WGS sequence"/>
</dbReference>
<accession>A0A5B7ITM4</accession>
<keyword evidence="2" id="KW-1185">Reference proteome</keyword>
<gene>
    <name evidence="1" type="ORF">E2C01_083866</name>
</gene>
<dbReference type="AlphaFoldDB" id="A0A5B7ITM4"/>
<organism evidence="1 2">
    <name type="scientific">Portunus trituberculatus</name>
    <name type="common">Swimming crab</name>
    <name type="synonym">Neptunus trituberculatus</name>
    <dbReference type="NCBI Taxonomy" id="210409"/>
    <lineage>
        <taxon>Eukaryota</taxon>
        <taxon>Metazoa</taxon>
        <taxon>Ecdysozoa</taxon>
        <taxon>Arthropoda</taxon>
        <taxon>Crustacea</taxon>
        <taxon>Multicrustacea</taxon>
        <taxon>Malacostraca</taxon>
        <taxon>Eumalacostraca</taxon>
        <taxon>Eucarida</taxon>
        <taxon>Decapoda</taxon>
        <taxon>Pleocyemata</taxon>
        <taxon>Brachyura</taxon>
        <taxon>Eubrachyura</taxon>
        <taxon>Portunoidea</taxon>
        <taxon>Portunidae</taxon>
        <taxon>Portuninae</taxon>
        <taxon>Portunus</taxon>
    </lineage>
</organism>
<protein>
    <submittedName>
        <fullName evidence="1">Uncharacterized protein</fullName>
    </submittedName>
</protein>
<name>A0A5B7ITM4_PORTR</name>
<sequence>MGWTSSLTYIRRKSGFKWRCDVPLLCSTAQHSTGLSGVMMCRCCVAQHSTAEVSGVNKFLKGC</sequence>
<evidence type="ECO:0000313" key="1">
    <source>
        <dbReference type="EMBL" id="MPC88941.1"/>
    </source>
</evidence>
<proteinExistence type="predicted"/>
<reference evidence="1 2" key="1">
    <citation type="submission" date="2019-05" db="EMBL/GenBank/DDBJ databases">
        <title>Another draft genome of Portunus trituberculatus and its Hox gene families provides insights of decapod evolution.</title>
        <authorList>
            <person name="Jeong J.-H."/>
            <person name="Song I."/>
            <person name="Kim S."/>
            <person name="Choi T."/>
            <person name="Kim D."/>
            <person name="Ryu S."/>
            <person name="Kim W."/>
        </authorList>
    </citation>
    <scope>NUCLEOTIDE SEQUENCE [LARGE SCALE GENOMIC DNA]</scope>
    <source>
        <tissue evidence="1">Muscle</tissue>
    </source>
</reference>
<evidence type="ECO:0000313" key="2">
    <source>
        <dbReference type="Proteomes" id="UP000324222"/>
    </source>
</evidence>